<sequence length="620" mass="67996">MTSLRKGTLRIEGAADPVSGVLPILSGVRPTTGDGVGADDEMRRNLAYGRPHSLVPYTRQWGYDRERAERELPTVVLENDLLTATFLPGYGGRLWSLVHRPSGRELLHRNPILQPANLALRDAWIAGGVEWNLGTTGHWPLTCEPLHAVRVTAADGTPVLRMFEFERLRRLIVRIDAWLPAGSPVLYVHVSLHNPSDQVTPVYWWSNIAVPESAGVRVLSPADRAFHFDYVSDLRHVDFPGTDGADRSYPARAVRAADYFLDLPEGARRWIAALDEAGSGLVQTSTGGLRGRKLFCWGSTAGGRHWQEWLSGPGSPYLEIQAGLARTQLEHLPMPGGATWSWTEAYGRLDVEPAAVHGSWREACEATAEALDRLVPPERLDEALGEAAAFGPHEEWLAEGSGWGGLEGYAGFPPPGPAQAPWQELLSTGRLPVCDPPAPPITGRRWREALEKSADDWHAYYHLGLMRLADGEDDAARAACELSAGARRTPWALRVLAFLAASPEEAADLMLEAHRLRPDLRELAVETLDALLVSGRCEAALALIEALPYRGHGRIRLAEARAAHAIGDDDRLRRLLAEGVQVDDVREGEVSLDRLWLAVHPGEPVPARYDFRMSDAGSST</sequence>
<dbReference type="Pfam" id="PF17128">
    <property type="entry name" value="DUF5107"/>
    <property type="match status" value="1"/>
</dbReference>
<comment type="caution">
    <text evidence="2">The sequence shown here is derived from an EMBL/GenBank/DDBJ whole genome shotgun (WGS) entry which is preliminary data.</text>
</comment>
<dbReference type="InterPro" id="IPR033396">
    <property type="entry name" value="DUF5107"/>
</dbReference>
<evidence type="ECO:0000313" key="3">
    <source>
        <dbReference type="Proteomes" id="UP001589647"/>
    </source>
</evidence>
<organism evidence="2 3">
    <name type="scientific">Nonomuraea spiralis</name>
    <dbReference type="NCBI Taxonomy" id="46182"/>
    <lineage>
        <taxon>Bacteria</taxon>
        <taxon>Bacillati</taxon>
        <taxon>Actinomycetota</taxon>
        <taxon>Actinomycetes</taxon>
        <taxon>Streptosporangiales</taxon>
        <taxon>Streptosporangiaceae</taxon>
        <taxon>Nonomuraea</taxon>
    </lineage>
</organism>
<reference evidence="2 3" key="1">
    <citation type="submission" date="2024-09" db="EMBL/GenBank/DDBJ databases">
        <authorList>
            <person name="Sun Q."/>
            <person name="Mori K."/>
        </authorList>
    </citation>
    <scope>NUCLEOTIDE SEQUENCE [LARGE SCALE GENOMIC DNA]</scope>
    <source>
        <strain evidence="2 3">CCM 3426</strain>
    </source>
</reference>
<dbReference type="EMBL" id="JBHMEI010000015">
    <property type="protein sequence ID" value="MFB9203792.1"/>
    <property type="molecule type" value="Genomic_DNA"/>
</dbReference>
<dbReference type="Proteomes" id="UP001589647">
    <property type="component" value="Unassembled WGS sequence"/>
</dbReference>
<dbReference type="SUPFAM" id="SSF48452">
    <property type="entry name" value="TPR-like"/>
    <property type="match status" value="1"/>
</dbReference>
<evidence type="ECO:0000313" key="2">
    <source>
        <dbReference type="EMBL" id="MFB9203792.1"/>
    </source>
</evidence>
<evidence type="ECO:0000259" key="1">
    <source>
        <dbReference type="Pfam" id="PF17128"/>
    </source>
</evidence>
<accession>A0ABV5IGZ7</accession>
<dbReference type="RefSeq" id="WP_189649160.1">
    <property type="nucleotide sequence ID" value="NZ_BMRC01000009.1"/>
</dbReference>
<feature type="domain" description="DUF5107" evidence="1">
    <location>
        <begin position="53"/>
        <end position="329"/>
    </location>
</feature>
<name>A0ABV5IGZ7_9ACTN</name>
<proteinExistence type="predicted"/>
<dbReference type="InterPro" id="IPR011990">
    <property type="entry name" value="TPR-like_helical_dom_sf"/>
</dbReference>
<gene>
    <name evidence="2" type="ORF">ACFFV7_21555</name>
</gene>
<protein>
    <submittedName>
        <fullName evidence="2">DUF5107 domain-containing protein</fullName>
    </submittedName>
</protein>
<keyword evidence="3" id="KW-1185">Reference proteome</keyword>